<feature type="region of interest" description="Disordered" evidence="1">
    <location>
        <begin position="1"/>
        <end position="22"/>
    </location>
</feature>
<keyword evidence="4" id="KW-1185">Reference proteome</keyword>
<keyword evidence="2" id="KW-0472">Membrane</keyword>
<evidence type="ECO:0000256" key="2">
    <source>
        <dbReference type="SAM" id="Phobius"/>
    </source>
</evidence>
<dbReference type="KEGG" id="kbs:EPA93_13725"/>
<proteinExistence type="predicted"/>
<dbReference type="InterPro" id="IPR036259">
    <property type="entry name" value="MFS_trans_sf"/>
</dbReference>
<protein>
    <recommendedName>
        <fullName evidence="5">MFS transporter</fullName>
    </recommendedName>
</protein>
<dbReference type="EMBL" id="CP035758">
    <property type="protein sequence ID" value="QBD77005.1"/>
    <property type="molecule type" value="Genomic_DNA"/>
</dbReference>
<evidence type="ECO:0000313" key="4">
    <source>
        <dbReference type="Proteomes" id="UP000290365"/>
    </source>
</evidence>
<dbReference type="AlphaFoldDB" id="A0A4P6JP31"/>
<feature type="transmembrane region" description="Helical" evidence="2">
    <location>
        <begin position="58"/>
        <end position="79"/>
    </location>
</feature>
<dbReference type="Proteomes" id="UP000290365">
    <property type="component" value="Chromosome"/>
</dbReference>
<sequence length="84" mass="8408">MGSLSAPLMDKTLEGVSPEDAGSASGIYTTASQVAGALGVALIGLLFSSVALSSGKLLSAFVCSMLVITVCSIGLLFTIQALRK</sequence>
<name>A0A4P6JP31_KTERU</name>
<evidence type="ECO:0008006" key="5">
    <source>
        <dbReference type="Google" id="ProtNLM"/>
    </source>
</evidence>
<evidence type="ECO:0000256" key="1">
    <source>
        <dbReference type="SAM" id="MobiDB-lite"/>
    </source>
</evidence>
<gene>
    <name evidence="3" type="ORF">EPA93_13725</name>
</gene>
<dbReference type="RefSeq" id="WP_129888069.1">
    <property type="nucleotide sequence ID" value="NZ_CP035758.1"/>
</dbReference>
<organism evidence="3 4">
    <name type="scientific">Ktedonosporobacter rubrisoli</name>
    <dbReference type="NCBI Taxonomy" id="2509675"/>
    <lineage>
        <taxon>Bacteria</taxon>
        <taxon>Bacillati</taxon>
        <taxon>Chloroflexota</taxon>
        <taxon>Ktedonobacteria</taxon>
        <taxon>Ktedonobacterales</taxon>
        <taxon>Ktedonosporobacteraceae</taxon>
        <taxon>Ktedonosporobacter</taxon>
    </lineage>
</organism>
<accession>A0A4P6JP31</accession>
<reference evidence="3 4" key="1">
    <citation type="submission" date="2019-01" db="EMBL/GenBank/DDBJ databases">
        <title>Ktedonosporobacter rubrisoli SCAWS-G2.</title>
        <authorList>
            <person name="Huang Y."/>
            <person name="Yan B."/>
        </authorList>
    </citation>
    <scope>NUCLEOTIDE SEQUENCE [LARGE SCALE GENOMIC DNA]</scope>
    <source>
        <strain evidence="3 4">SCAWS-G2</strain>
    </source>
</reference>
<evidence type="ECO:0000313" key="3">
    <source>
        <dbReference type="EMBL" id="QBD77005.1"/>
    </source>
</evidence>
<dbReference type="Gene3D" id="1.20.1250.20">
    <property type="entry name" value="MFS general substrate transporter like domains"/>
    <property type="match status" value="1"/>
</dbReference>
<keyword evidence="2" id="KW-1133">Transmembrane helix</keyword>
<keyword evidence="2" id="KW-0812">Transmembrane</keyword>
<feature type="transmembrane region" description="Helical" evidence="2">
    <location>
        <begin position="34"/>
        <end position="52"/>
    </location>
</feature>
<dbReference type="SUPFAM" id="SSF103473">
    <property type="entry name" value="MFS general substrate transporter"/>
    <property type="match status" value="1"/>
</dbReference>